<keyword evidence="2" id="KW-0472">Membrane</keyword>
<gene>
    <name evidence="3" type="ORF">CC80DRAFT_497368</name>
</gene>
<evidence type="ECO:0000256" key="2">
    <source>
        <dbReference type="SAM" id="Phobius"/>
    </source>
</evidence>
<protein>
    <submittedName>
        <fullName evidence="3">Uncharacterized protein</fullName>
    </submittedName>
</protein>
<organism evidence="3 4">
    <name type="scientific">Byssothecium circinans</name>
    <dbReference type="NCBI Taxonomy" id="147558"/>
    <lineage>
        <taxon>Eukaryota</taxon>
        <taxon>Fungi</taxon>
        <taxon>Dikarya</taxon>
        <taxon>Ascomycota</taxon>
        <taxon>Pezizomycotina</taxon>
        <taxon>Dothideomycetes</taxon>
        <taxon>Pleosporomycetidae</taxon>
        <taxon>Pleosporales</taxon>
        <taxon>Massarineae</taxon>
        <taxon>Massarinaceae</taxon>
        <taxon>Byssothecium</taxon>
    </lineage>
</organism>
<evidence type="ECO:0000313" key="3">
    <source>
        <dbReference type="EMBL" id="KAF1949621.1"/>
    </source>
</evidence>
<feature type="transmembrane region" description="Helical" evidence="2">
    <location>
        <begin position="168"/>
        <end position="191"/>
    </location>
</feature>
<dbReference type="Proteomes" id="UP000800035">
    <property type="component" value="Unassembled WGS sequence"/>
</dbReference>
<dbReference type="AlphaFoldDB" id="A0A6A5TAJ7"/>
<evidence type="ECO:0000313" key="4">
    <source>
        <dbReference type="Proteomes" id="UP000800035"/>
    </source>
</evidence>
<accession>A0A6A5TAJ7</accession>
<keyword evidence="4" id="KW-1185">Reference proteome</keyword>
<evidence type="ECO:0000256" key="1">
    <source>
        <dbReference type="SAM" id="MobiDB-lite"/>
    </source>
</evidence>
<name>A0A6A5TAJ7_9PLEO</name>
<sequence>MASTVIAAAAAATAATSANRRVVPLDTIAISPPNRGSRHSTAAGHLDESPPETSTPTTPSTPPSDPSASRWTRFWTHKREIAWYLHFCYQEQFANNPYRLSPSVYFALYALLLWFVVSNMALGVWKTVRLWREFERKEAYPQYYFHELRDRVDWTRDFSDRLLAARQLYSTGMNPVMMQLVLFLFPALLAAW</sequence>
<feature type="transmembrane region" description="Helical" evidence="2">
    <location>
        <begin position="104"/>
        <end position="125"/>
    </location>
</feature>
<dbReference type="EMBL" id="ML977035">
    <property type="protein sequence ID" value="KAF1949621.1"/>
    <property type="molecule type" value="Genomic_DNA"/>
</dbReference>
<feature type="region of interest" description="Disordered" evidence="1">
    <location>
        <begin position="28"/>
        <end position="69"/>
    </location>
</feature>
<keyword evidence="2" id="KW-0812">Transmembrane</keyword>
<reference evidence="3" key="1">
    <citation type="journal article" date="2020" name="Stud. Mycol.">
        <title>101 Dothideomycetes genomes: a test case for predicting lifestyles and emergence of pathogens.</title>
        <authorList>
            <person name="Haridas S."/>
            <person name="Albert R."/>
            <person name="Binder M."/>
            <person name="Bloem J."/>
            <person name="Labutti K."/>
            <person name="Salamov A."/>
            <person name="Andreopoulos B."/>
            <person name="Baker S."/>
            <person name="Barry K."/>
            <person name="Bills G."/>
            <person name="Bluhm B."/>
            <person name="Cannon C."/>
            <person name="Castanera R."/>
            <person name="Culley D."/>
            <person name="Daum C."/>
            <person name="Ezra D."/>
            <person name="Gonzalez J."/>
            <person name="Henrissat B."/>
            <person name="Kuo A."/>
            <person name="Liang C."/>
            <person name="Lipzen A."/>
            <person name="Lutzoni F."/>
            <person name="Magnuson J."/>
            <person name="Mondo S."/>
            <person name="Nolan M."/>
            <person name="Ohm R."/>
            <person name="Pangilinan J."/>
            <person name="Park H.-J."/>
            <person name="Ramirez L."/>
            <person name="Alfaro M."/>
            <person name="Sun H."/>
            <person name="Tritt A."/>
            <person name="Yoshinaga Y."/>
            <person name="Zwiers L.-H."/>
            <person name="Turgeon B."/>
            <person name="Goodwin S."/>
            <person name="Spatafora J."/>
            <person name="Crous P."/>
            <person name="Grigoriev I."/>
        </authorList>
    </citation>
    <scope>NUCLEOTIDE SEQUENCE</scope>
    <source>
        <strain evidence="3">CBS 675.92</strain>
    </source>
</reference>
<proteinExistence type="predicted"/>
<keyword evidence="2" id="KW-1133">Transmembrane helix</keyword>